<evidence type="ECO:0000313" key="2">
    <source>
        <dbReference type="Proteomes" id="UP001328107"/>
    </source>
</evidence>
<sequence>SGVQLRRMDDIENWRRKAYSLSRSDRLGHLVMKSLDLAQTVQRDGTRAEDIPWQVKSLARDRASIMRDDQRRNDPVRSLMYGMSATIGSMIESIIER</sequence>
<feature type="non-terminal residue" evidence="1">
    <location>
        <position position="1"/>
    </location>
</feature>
<dbReference type="Proteomes" id="UP001328107">
    <property type="component" value="Unassembled WGS sequence"/>
</dbReference>
<feature type="non-terminal residue" evidence="1">
    <location>
        <position position="97"/>
    </location>
</feature>
<dbReference type="EMBL" id="BTRK01000001">
    <property type="protein sequence ID" value="GMR30591.1"/>
    <property type="molecule type" value="Genomic_DNA"/>
</dbReference>
<dbReference type="AlphaFoldDB" id="A0AAN5C6R4"/>
<organism evidence="1 2">
    <name type="scientific">Pristionchus mayeri</name>
    <dbReference type="NCBI Taxonomy" id="1317129"/>
    <lineage>
        <taxon>Eukaryota</taxon>
        <taxon>Metazoa</taxon>
        <taxon>Ecdysozoa</taxon>
        <taxon>Nematoda</taxon>
        <taxon>Chromadorea</taxon>
        <taxon>Rhabditida</taxon>
        <taxon>Rhabditina</taxon>
        <taxon>Diplogasteromorpha</taxon>
        <taxon>Diplogasteroidea</taxon>
        <taxon>Neodiplogasteridae</taxon>
        <taxon>Pristionchus</taxon>
    </lineage>
</organism>
<reference evidence="2" key="1">
    <citation type="submission" date="2022-10" db="EMBL/GenBank/DDBJ databases">
        <title>Genome assembly of Pristionchus species.</title>
        <authorList>
            <person name="Yoshida K."/>
            <person name="Sommer R.J."/>
        </authorList>
    </citation>
    <scope>NUCLEOTIDE SEQUENCE [LARGE SCALE GENOMIC DNA]</scope>
    <source>
        <strain evidence="2">RS5460</strain>
    </source>
</reference>
<comment type="caution">
    <text evidence="1">The sequence shown here is derived from an EMBL/GenBank/DDBJ whole genome shotgun (WGS) entry which is preliminary data.</text>
</comment>
<accession>A0AAN5C6R4</accession>
<name>A0AAN5C6R4_9BILA</name>
<protein>
    <submittedName>
        <fullName evidence="1">Uncharacterized protein</fullName>
    </submittedName>
</protein>
<gene>
    <name evidence="1" type="ORF">PMAYCL1PPCAC_00786</name>
</gene>
<proteinExistence type="predicted"/>
<keyword evidence="2" id="KW-1185">Reference proteome</keyword>
<evidence type="ECO:0000313" key="1">
    <source>
        <dbReference type="EMBL" id="GMR30591.1"/>
    </source>
</evidence>